<gene>
    <name evidence="2" type="ORF">KY46_14575</name>
</gene>
<feature type="domain" description="NadR/Ttd14 AAA" evidence="1">
    <location>
        <begin position="4"/>
        <end position="167"/>
    </location>
</feature>
<dbReference type="InterPro" id="IPR027417">
    <property type="entry name" value="P-loop_NTPase"/>
</dbReference>
<name>A0A0F5VA88_9GAMM</name>
<dbReference type="Gene3D" id="3.40.50.300">
    <property type="entry name" value="P-loop containing nucleotide triphosphate hydrolases"/>
    <property type="match status" value="1"/>
</dbReference>
<proteinExistence type="predicted"/>
<dbReference type="STRING" id="265726.KY46_14575"/>
<dbReference type="EMBL" id="JWYV01000013">
    <property type="protein sequence ID" value="KKC99065.1"/>
    <property type="molecule type" value="Genomic_DNA"/>
</dbReference>
<accession>A0A0F5VA88</accession>
<dbReference type="PATRIC" id="fig|265726.11.peg.1159"/>
<reference evidence="2 3" key="1">
    <citation type="submission" date="2014-12" db="EMBL/GenBank/DDBJ databases">
        <title>Mercury Reductase activity and rhizosphere competence traits in the genome of root associated Photobacterium halotolerans MELD1.</title>
        <authorList>
            <person name="Mathew D.C."/>
            <person name="Huang C.-C."/>
        </authorList>
    </citation>
    <scope>NUCLEOTIDE SEQUENCE [LARGE SCALE GENOMIC DNA]</scope>
    <source>
        <strain evidence="2 3">MELD1</strain>
    </source>
</reference>
<dbReference type="InterPro" id="IPR038727">
    <property type="entry name" value="NadR/Ttd14_AAA_dom"/>
</dbReference>
<dbReference type="GO" id="GO:0005524">
    <property type="term" value="F:ATP binding"/>
    <property type="evidence" value="ECO:0007669"/>
    <property type="project" value="UniProtKB-KW"/>
</dbReference>
<dbReference type="SUPFAM" id="SSF52540">
    <property type="entry name" value="P-loop containing nucleoside triphosphate hydrolases"/>
    <property type="match status" value="1"/>
</dbReference>
<comment type="caution">
    <text evidence="2">The sequence shown here is derived from an EMBL/GenBank/DDBJ whole genome shotgun (WGS) entry which is preliminary data.</text>
</comment>
<sequence>MNNRVVFTGGPGSGKTSVINFLEQLGYPSAKEAGRKVIQTQIERNGVALPWKDKVAFRDAMVLEELNNYKVHDDSVLTFFDRSIIDSYGYSQLEQITVSELLLRSCRELIYHKNVFIFPPWETIYENDIERKQDFNEAVATYHEMVNAYKKFGYELIEVPKLSVRERAEFILEVCSHLVQKPI</sequence>
<keyword evidence="2" id="KW-0067">ATP-binding</keyword>
<evidence type="ECO:0000313" key="2">
    <source>
        <dbReference type="EMBL" id="KKC99065.1"/>
    </source>
</evidence>
<organism evidence="2 3">
    <name type="scientific">Photobacterium halotolerans</name>
    <dbReference type="NCBI Taxonomy" id="265726"/>
    <lineage>
        <taxon>Bacteria</taxon>
        <taxon>Pseudomonadati</taxon>
        <taxon>Pseudomonadota</taxon>
        <taxon>Gammaproteobacteria</taxon>
        <taxon>Vibrionales</taxon>
        <taxon>Vibrionaceae</taxon>
        <taxon>Photobacterium</taxon>
    </lineage>
</organism>
<dbReference type="Pfam" id="PF13521">
    <property type="entry name" value="AAA_28"/>
    <property type="match status" value="1"/>
</dbReference>
<evidence type="ECO:0000259" key="1">
    <source>
        <dbReference type="Pfam" id="PF13521"/>
    </source>
</evidence>
<evidence type="ECO:0000313" key="3">
    <source>
        <dbReference type="Proteomes" id="UP000033633"/>
    </source>
</evidence>
<dbReference type="RefSeq" id="WP_046221372.1">
    <property type="nucleotide sequence ID" value="NZ_JWYV01000013.1"/>
</dbReference>
<dbReference type="OrthoDB" id="5638848at2"/>
<dbReference type="AlphaFoldDB" id="A0A0F5VA88"/>
<dbReference type="Proteomes" id="UP000033633">
    <property type="component" value="Unassembled WGS sequence"/>
</dbReference>
<protein>
    <submittedName>
        <fullName evidence="2">ATP-binding protein</fullName>
    </submittedName>
</protein>
<keyword evidence="2" id="KW-0547">Nucleotide-binding</keyword>
<keyword evidence="3" id="KW-1185">Reference proteome</keyword>